<feature type="region of interest" description="Disordered" evidence="1">
    <location>
        <begin position="1"/>
        <end position="29"/>
    </location>
</feature>
<evidence type="ECO:0000256" key="1">
    <source>
        <dbReference type="SAM" id="MobiDB-lite"/>
    </source>
</evidence>
<gene>
    <name evidence="2" type="ORF">M5K25_022966</name>
</gene>
<reference evidence="2 3" key="1">
    <citation type="journal article" date="2024" name="Plant Biotechnol. J.">
        <title>Dendrobium thyrsiflorum genome and its molecular insights into genes involved in important horticultural traits.</title>
        <authorList>
            <person name="Chen B."/>
            <person name="Wang J.Y."/>
            <person name="Zheng P.J."/>
            <person name="Li K.L."/>
            <person name="Liang Y.M."/>
            <person name="Chen X.F."/>
            <person name="Zhang C."/>
            <person name="Zhao X."/>
            <person name="He X."/>
            <person name="Zhang G.Q."/>
            <person name="Liu Z.J."/>
            <person name="Xu Q."/>
        </authorList>
    </citation>
    <scope>NUCLEOTIDE SEQUENCE [LARGE SCALE GENOMIC DNA]</scope>
    <source>
        <strain evidence="2">GZMU011</strain>
    </source>
</reference>
<dbReference type="EMBL" id="JANQDX010000017">
    <property type="protein sequence ID" value="KAL0908470.1"/>
    <property type="molecule type" value="Genomic_DNA"/>
</dbReference>
<evidence type="ECO:0000313" key="2">
    <source>
        <dbReference type="EMBL" id="KAL0908470.1"/>
    </source>
</evidence>
<feature type="compositionally biased region" description="Basic and acidic residues" evidence="1">
    <location>
        <begin position="14"/>
        <end position="23"/>
    </location>
</feature>
<protein>
    <submittedName>
        <fullName evidence="2">Uncharacterized protein</fullName>
    </submittedName>
</protein>
<name>A0ABD0U729_DENTH</name>
<feature type="compositionally biased region" description="Basic residues" evidence="1">
    <location>
        <begin position="1"/>
        <end position="13"/>
    </location>
</feature>
<sequence>MERGTKRRERKKGPKQEREGINEEKEESSLATKLLLDHRRTSAQPPTDVELLPGHRLTSDFYLVSNYCWTSTRQRSFRPPSPTDYGHSDRLHKLRTFRPLSPDKVLFDLRRPPTMVFPISVARRLRSFRPPLPTTVLPTSVAKQQSFEPLFLAEYGLFGLLRQLRFFQPSSPDNDLSDLRRLQTMVL</sequence>
<dbReference type="AlphaFoldDB" id="A0ABD0U729"/>
<proteinExistence type="predicted"/>
<comment type="caution">
    <text evidence="2">The sequence shown here is derived from an EMBL/GenBank/DDBJ whole genome shotgun (WGS) entry which is preliminary data.</text>
</comment>
<keyword evidence="3" id="KW-1185">Reference proteome</keyword>
<dbReference type="Proteomes" id="UP001552299">
    <property type="component" value="Unassembled WGS sequence"/>
</dbReference>
<accession>A0ABD0U729</accession>
<organism evidence="2 3">
    <name type="scientific">Dendrobium thyrsiflorum</name>
    <name type="common">Pinecone-like raceme dendrobium</name>
    <name type="synonym">Orchid</name>
    <dbReference type="NCBI Taxonomy" id="117978"/>
    <lineage>
        <taxon>Eukaryota</taxon>
        <taxon>Viridiplantae</taxon>
        <taxon>Streptophyta</taxon>
        <taxon>Embryophyta</taxon>
        <taxon>Tracheophyta</taxon>
        <taxon>Spermatophyta</taxon>
        <taxon>Magnoliopsida</taxon>
        <taxon>Liliopsida</taxon>
        <taxon>Asparagales</taxon>
        <taxon>Orchidaceae</taxon>
        <taxon>Epidendroideae</taxon>
        <taxon>Malaxideae</taxon>
        <taxon>Dendrobiinae</taxon>
        <taxon>Dendrobium</taxon>
    </lineage>
</organism>
<evidence type="ECO:0000313" key="3">
    <source>
        <dbReference type="Proteomes" id="UP001552299"/>
    </source>
</evidence>